<accession>A0A0S3S6F1</accession>
<sequence>IGNVAPLVIFRSQSCVSSALVSIFIRVLGIFDFLYYAVSIFIFASRLLHLQPSCLNFSIFVTLCHFAISGFLAFSSSKSLISKIESSPTLRLTFLGALRCRF</sequence>
<protein>
    <submittedName>
        <fullName evidence="2">Uncharacterized protein</fullName>
    </submittedName>
</protein>
<keyword evidence="3" id="KW-1185">Reference proteome</keyword>
<keyword evidence="1" id="KW-1133">Transmembrane helix</keyword>
<feature type="transmembrane region" description="Helical" evidence="1">
    <location>
        <begin position="20"/>
        <end position="43"/>
    </location>
</feature>
<feature type="transmembrane region" description="Helical" evidence="1">
    <location>
        <begin position="55"/>
        <end position="74"/>
    </location>
</feature>
<keyword evidence="1" id="KW-0812">Transmembrane</keyword>
<keyword evidence="1" id="KW-0472">Membrane</keyword>
<proteinExistence type="predicted"/>
<reference evidence="2 3" key="1">
    <citation type="journal article" date="2015" name="Sci. Rep.">
        <title>The power of single molecule real-time sequencing technology in the de novo assembly of a eukaryotic genome.</title>
        <authorList>
            <person name="Sakai H."/>
            <person name="Naito K."/>
            <person name="Ogiso-Tanaka E."/>
            <person name="Takahashi Y."/>
            <person name="Iseki K."/>
            <person name="Muto C."/>
            <person name="Satou K."/>
            <person name="Teruya K."/>
            <person name="Shiroma A."/>
            <person name="Shimoji M."/>
            <person name="Hirano T."/>
            <person name="Itoh T."/>
            <person name="Kaga A."/>
            <person name="Tomooka N."/>
        </authorList>
    </citation>
    <scope>NUCLEOTIDE SEQUENCE [LARGE SCALE GENOMIC DNA]</scope>
    <source>
        <strain evidence="3">cv. Shumari</strain>
    </source>
</reference>
<dbReference type="AlphaFoldDB" id="A0A0S3S6F1"/>
<dbReference type="EMBL" id="AP015038">
    <property type="protein sequence ID" value="BAT88403.1"/>
    <property type="molecule type" value="Genomic_DNA"/>
</dbReference>
<feature type="non-terminal residue" evidence="2">
    <location>
        <position position="1"/>
    </location>
</feature>
<evidence type="ECO:0000313" key="3">
    <source>
        <dbReference type="Proteomes" id="UP000291084"/>
    </source>
</evidence>
<dbReference type="Proteomes" id="UP000291084">
    <property type="component" value="Chromosome 5"/>
</dbReference>
<organism evidence="2 3">
    <name type="scientific">Vigna angularis var. angularis</name>
    <dbReference type="NCBI Taxonomy" id="157739"/>
    <lineage>
        <taxon>Eukaryota</taxon>
        <taxon>Viridiplantae</taxon>
        <taxon>Streptophyta</taxon>
        <taxon>Embryophyta</taxon>
        <taxon>Tracheophyta</taxon>
        <taxon>Spermatophyta</taxon>
        <taxon>Magnoliopsida</taxon>
        <taxon>eudicotyledons</taxon>
        <taxon>Gunneridae</taxon>
        <taxon>Pentapetalae</taxon>
        <taxon>rosids</taxon>
        <taxon>fabids</taxon>
        <taxon>Fabales</taxon>
        <taxon>Fabaceae</taxon>
        <taxon>Papilionoideae</taxon>
        <taxon>50 kb inversion clade</taxon>
        <taxon>NPAAA clade</taxon>
        <taxon>indigoferoid/millettioid clade</taxon>
        <taxon>Phaseoleae</taxon>
        <taxon>Vigna</taxon>
    </lineage>
</organism>
<evidence type="ECO:0000256" key="1">
    <source>
        <dbReference type="SAM" id="Phobius"/>
    </source>
</evidence>
<gene>
    <name evidence="2" type="primary">Vigan.05G188500</name>
    <name evidence="2" type="ORF">VIGAN_05188500</name>
</gene>
<evidence type="ECO:0000313" key="2">
    <source>
        <dbReference type="EMBL" id="BAT88403.1"/>
    </source>
</evidence>
<name>A0A0S3S6F1_PHAAN</name>